<evidence type="ECO:0000313" key="3">
    <source>
        <dbReference type="Proteomes" id="UP000188929"/>
    </source>
</evidence>
<dbReference type="OrthoDB" id="1971292at2"/>
<gene>
    <name evidence="2" type="ORF">BL253_23065</name>
</gene>
<reference evidence="3" key="1">
    <citation type="submission" date="2016-10" db="EMBL/GenBank/DDBJ databases">
        <title>Frankia sp. NRRL B-16386 Genome sequencing.</title>
        <authorList>
            <person name="Ghodhbane-Gtari F."/>
            <person name="Swanson E."/>
            <person name="Gueddou A."/>
            <person name="Hezbri K."/>
            <person name="Ktari K."/>
            <person name="Nouioui I."/>
            <person name="Morris K."/>
            <person name="Simpson S."/>
            <person name="Abebe-Akele F."/>
            <person name="Thomas K."/>
            <person name="Gtari M."/>
            <person name="Tisa L.S."/>
        </authorList>
    </citation>
    <scope>NUCLEOTIDE SEQUENCE [LARGE SCALE GENOMIC DNA]</scope>
    <source>
        <strain evidence="3">NRRL B-16386</strain>
    </source>
</reference>
<dbReference type="RefSeq" id="WP_076819252.1">
    <property type="nucleotide sequence ID" value="NZ_MOMC01000047.1"/>
</dbReference>
<dbReference type="Proteomes" id="UP000188929">
    <property type="component" value="Unassembled WGS sequence"/>
</dbReference>
<sequence>MGISRPRWRPGEPPAGWRLRGRRGTSLAALACVAVVGLVSACGGGGGDARSTPTATGPAAVTRTVPRVAGPVASFSPLTGGKGVFVAAGVPENVGAGGYVEQEFAAAGTATSYQPDGPLTGDGRWSFVSDGSAPYRTRALVRRPADPKRFSGTVILEWLNVSGGVDADPEWTTLHEEIMRAGDIWVGVSAQSIGVSGGPVAVVAPGGEGTAGKGLKTIDPARYGSLEHPGDGFAFDIFTQVARAVGAGAGTGGEKPKRLVAAGESQSAFAMVTYYNGVQPLTHEFDGFLIHSRGKAGLPLAAPGEHADLAGSLGGVPAILRTDQDAPVMNIQTESDITGILDAFPARQPDSDRFRDWEVAGTAHADAHLLGPNAGAMDCGLPVNDGPMHVVAKAALRALLRWVSTGTAPVVAPRFEVDTTGTPQIRRDADGIALGGIRTPPVEVPIAVLSGAPGPNSSVICLLLGSTRALSASRLTQLYPNKADYQRRYDAATTAAIKAGFVLPEDRAAMTAYAEPSAIQN</sequence>
<dbReference type="AlphaFoldDB" id="A0A1V2I6Z2"/>
<dbReference type="STRING" id="1834516.BL253_23065"/>
<dbReference type="InterPro" id="IPR045394">
    <property type="entry name" value="Abhydrolase_dom"/>
</dbReference>
<keyword evidence="3" id="KW-1185">Reference proteome</keyword>
<evidence type="ECO:0000313" key="2">
    <source>
        <dbReference type="EMBL" id="ONH27151.1"/>
    </source>
</evidence>
<comment type="caution">
    <text evidence="2">The sequence shown here is derived from an EMBL/GenBank/DDBJ whole genome shotgun (WGS) entry which is preliminary data.</text>
</comment>
<feature type="domain" description="Alpha/beta hydrolase" evidence="1">
    <location>
        <begin position="77"/>
        <end position="511"/>
    </location>
</feature>
<dbReference type="Pfam" id="PF20091">
    <property type="entry name" value="Abhydrolase_10"/>
    <property type="match status" value="1"/>
</dbReference>
<name>A0A1V2I6Z2_9ACTN</name>
<dbReference type="EMBL" id="MOMC01000047">
    <property type="protein sequence ID" value="ONH27151.1"/>
    <property type="molecule type" value="Genomic_DNA"/>
</dbReference>
<protein>
    <recommendedName>
        <fullName evidence="1">Alpha/beta hydrolase domain-containing protein</fullName>
    </recommendedName>
</protein>
<evidence type="ECO:0000259" key="1">
    <source>
        <dbReference type="Pfam" id="PF20091"/>
    </source>
</evidence>
<proteinExistence type="predicted"/>
<accession>A0A1V2I6Z2</accession>
<organism evidence="2 3">
    <name type="scientific">Pseudofrankia asymbiotica</name>
    <dbReference type="NCBI Taxonomy" id="1834516"/>
    <lineage>
        <taxon>Bacteria</taxon>
        <taxon>Bacillati</taxon>
        <taxon>Actinomycetota</taxon>
        <taxon>Actinomycetes</taxon>
        <taxon>Frankiales</taxon>
        <taxon>Frankiaceae</taxon>
        <taxon>Pseudofrankia</taxon>
    </lineage>
</organism>